<evidence type="ECO:0000256" key="8">
    <source>
        <dbReference type="SAM" id="MobiDB-lite"/>
    </source>
</evidence>
<dbReference type="InterPro" id="IPR047021">
    <property type="entry name" value="REXO1/3/4-like"/>
</dbReference>
<protein>
    <recommendedName>
        <fullName evidence="9">Exonuclease domain-containing protein</fullName>
    </recommendedName>
</protein>
<dbReference type="PANTHER" id="PTHR12801:SF152">
    <property type="entry name" value="EXONUCLEASE DOMAIN-CONTAINING PROTEIN"/>
    <property type="match status" value="1"/>
</dbReference>
<feature type="compositionally biased region" description="Basic and acidic residues" evidence="8">
    <location>
        <begin position="119"/>
        <end position="129"/>
    </location>
</feature>
<dbReference type="CDD" id="cd06145">
    <property type="entry name" value="REX1_like"/>
    <property type="match status" value="1"/>
</dbReference>
<gene>
    <name evidence="10" type="primary">zgc:152968</name>
</gene>
<reference evidence="10" key="1">
    <citation type="submission" date="2023-05" db="EMBL/GenBank/DDBJ databases">
        <title>High-quality long-read genome of Scophthalmus maximus.</title>
        <authorList>
            <person name="Lien S."/>
            <person name="Martinez P."/>
        </authorList>
    </citation>
    <scope>NUCLEOTIDE SEQUENCE [LARGE SCALE GENOMIC DNA]</scope>
</reference>
<dbReference type="InterPro" id="IPR036397">
    <property type="entry name" value="RNaseH_sf"/>
</dbReference>
<evidence type="ECO:0000256" key="5">
    <source>
        <dbReference type="ARBA" id="ARBA00022839"/>
    </source>
</evidence>
<dbReference type="Pfam" id="PF15870">
    <property type="entry name" value="EloA-BP1"/>
    <property type="match status" value="2"/>
</dbReference>
<keyword evidence="4" id="KW-0378">Hydrolase</keyword>
<dbReference type="InterPro" id="IPR012337">
    <property type="entry name" value="RNaseH-like_sf"/>
</dbReference>
<evidence type="ECO:0000256" key="2">
    <source>
        <dbReference type="ARBA" id="ARBA00006357"/>
    </source>
</evidence>
<dbReference type="InterPro" id="IPR034922">
    <property type="entry name" value="REX1-like_exo"/>
</dbReference>
<feature type="region of interest" description="Disordered" evidence="8">
    <location>
        <begin position="105"/>
        <end position="129"/>
    </location>
</feature>
<dbReference type="GO" id="GO:0004527">
    <property type="term" value="F:exonuclease activity"/>
    <property type="evidence" value="ECO:0007669"/>
    <property type="project" value="UniProtKB-KW"/>
</dbReference>
<evidence type="ECO:0000256" key="7">
    <source>
        <dbReference type="SAM" id="Coils"/>
    </source>
</evidence>
<accession>A0A8D3D561</accession>
<dbReference type="SMART" id="SM00479">
    <property type="entry name" value="EXOIII"/>
    <property type="match status" value="1"/>
</dbReference>
<sequence>MFPSSGLFADIKCPLSRRGLCERPHCSYRHAAEVTEIPGSPLVESTGQCLEVCYMLHATFDEARDDGLQELERINKEIETVRHEVEQEQRRLSRYQITQAHDGRNAVPDFSVSKSAGQRVDRGSSRADFTKTYSRTRKYVVDNSKPRTDLEYDPLSNFSADLRSYSSSAKEQKVKNGQGSKGERDAVPCGLKRPVAQVQLSQTPSSPEPLDDSSEDRVLIIDIPPLPDKKRSRTQKPDCVAGKTQVALEQSELVNTVPVALDSPLLSQQPVAKCRPQPQVLVPLRGPAAPGFGSQSSIITSKIQQVQQRASMMTASVKAGQAFVSLACPRRPETQTFLRSFKNISIMILFFQPLPTRRKLKQQFEASKEKVPHDVRQRYVNMFTEEFLKTTANVNDAFEKAVAEERAVYNRSANKFKYLSVAVNSLKRLKNQSTASAKADDFALYGSLKDYILTEERLIESNYPVQHPEKPRSAALFVDNKKGNTDPLKRMCCRCGATYSVSQTGKHIRKEECNYHYGKGVKNKVPGGVETRYSCCQGVMGTPGCQVFKLHVHDSLSLDGFVSTVPRLPSDASCPGVYSLDCEMCYTVHGLELSRVTVVNSSLQVVYDTFVRPDNEVIDYNTRFSSINEEDVKGNKTSVREVQETLLSFISADTVLIGHCLEADLCALKLLHGTVVDTSMVFPHRLGPPHKLTLNNLTAEYLTRIIQESVCGHDTAEDAAACMELMLWKVKEDGKLKK</sequence>
<feature type="domain" description="Exonuclease" evidence="9">
    <location>
        <begin position="576"/>
        <end position="735"/>
    </location>
</feature>
<keyword evidence="7" id="KW-0175">Coiled coil</keyword>
<keyword evidence="5" id="KW-0269">Exonuclease</keyword>
<keyword evidence="6" id="KW-0539">Nucleus</keyword>
<dbReference type="Pfam" id="PF00929">
    <property type="entry name" value="RNase_T"/>
    <property type="match status" value="1"/>
</dbReference>
<organism evidence="10 11">
    <name type="scientific">Scophthalmus maximus</name>
    <name type="common">Turbot</name>
    <name type="synonym">Psetta maxima</name>
    <dbReference type="NCBI Taxonomy" id="52904"/>
    <lineage>
        <taxon>Eukaryota</taxon>
        <taxon>Metazoa</taxon>
        <taxon>Chordata</taxon>
        <taxon>Craniata</taxon>
        <taxon>Vertebrata</taxon>
        <taxon>Euteleostomi</taxon>
        <taxon>Actinopterygii</taxon>
        <taxon>Neopterygii</taxon>
        <taxon>Teleostei</taxon>
        <taxon>Neoteleostei</taxon>
        <taxon>Acanthomorphata</taxon>
        <taxon>Carangaria</taxon>
        <taxon>Pleuronectiformes</taxon>
        <taxon>Pleuronectoidei</taxon>
        <taxon>Scophthalmidae</taxon>
        <taxon>Scophthalmus</taxon>
    </lineage>
</organism>
<keyword evidence="3" id="KW-0540">Nuclease</keyword>
<dbReference type="Ensembl" id="ENSSMAT00000057730.1">
    <property type="protein sequence ID" value="ENSSMAP00000054670.1"/>
    <property type="gene ID" value="ENSSMAG00000008149.2"/>
</dbReference>
<dbReference type="SUPFAM" id="SSF53098">
    <property type="entry name" value="Ribonuclease H-like"/>
    <property type="match status" value="1"/>
</dbReference>
<dbReference type="GO" id="GO:0005634">
    <property type="term" value="C:nucleus"/>
    <property type="evidence" value="ECO:0007669"/>
    <property type="project" value="UniProtKB-SubCell"/>
</dbReference>
<feature type="region of interest" description="Disordered" evidence="8">
    <location>
        <begin position="164"/>
        <end position="218"/>
    </location>
</feature>
<evidence type="ECO:0000256" key="3">
    <source>
        <dbReference type="ARBA" id="ARBA00022722"/>
    </source>
</evidence>
<comment type="subcellular location">
    <subcellularLocation>
        <location evidence="1">Nucleus</location>
    </subcellularLocation>
</comment>
<dbReference type="GO" id="GO:0003676">
    <property type="term" value="F:nucleic acid binding"/>
    <property type="evidence" value="ECO:0007669"/>
    <property type="project" value="InterPro"/>
</dbReference>
<dbReference type="Gene3D" id="3.30.420.10">
    <property type="entry name" value="Ribonuclease H-like superfamily/Ribonuclease H"/>
    <property type="match status" value="1"/>
</dbReference>
<dbReference type="FunFam" id="3.30.420.10:FF:000031">
    <property type="entry name" value="RNA exonuclease 1"/>
    <property type="match status" value="1"/>
</dbReference>
<reference evidence="10" key="2">
    <citation type="submission" date="2025-08" db="UniProtKB">
        <authorList>
            <consortium name="Ensembl"/>
        </authorList>
    </citation>
    <scope>IDENTIFICATION</scope>
</reference>
<evidence type="ECO:0000256" key="1">
    <source>
        <dbReference type="ARBA" id="ARBA00004123"/>
    </source>
</evidence>
<comment type="similarity">
    <text evidence="2">Belongs to the REXO1/REXO3 family.</text>
</comment>
<dbReference type="GeneTree" id="ENSGT00940000167497"/>
<dbReference type="GO" id="GO:0010629">
    <property type="term" value="P:negative regulation of gene expression"/>
    <property type="evidence" value="ECO:0007669"/>
    <property type="project" value="UniProtKB-ARBA"/>
</dbReference>
<dbReference type="Proteomes" id="UP000694558">
    <property type="component" value="Chromosome 9"/>
</dbReference>
<evidence type="ECO:0000313" key="11">
    <source>
        <dbReference type="Proteomes" id="UP000694558"/>
    </source>
</evidence>
<evidence type="ECO:0000256" key="4">
    <source>
        <dbReference type="ARBA" id="ARBA00022801"/>
    </source>
</evidence>
<evidence type="ECO:0000256" key="6">
    <source>
        <dbReference type="ARBA" id="ARBA00023242"/>
    </source>
</evidence>
<dbReference type="AlphaFoldDB" id="A0A8D3D561"/>
<evidence type="ECO:0000259" key="9">
    <source>
        <dbReference type="SMART" id="SM00479"/>
    </source>
</evidence>
<dbReference type="InterPro" id="IPR013520">
    <property type="entry name" value="Ribonucl_H"/>
</dbReference>
<proteinExistence type="inferred from homology"/>
<feature type="coiled-coil region" evidence="7">
    <location>
        <begin position="64"/>
        <end position="98"/>
    </location>
</feature>
<evidence type="ECO:0000313" key="10">
    <source>
        <dbReference type="Ensembl" id="ENSSMAP00000054670.1"/>
    </source>
</evidence>
<dbReference type="PANTHER" id="PTHR12801">
    <property type="entry name" value="RNA EXONUCLEASE REXO1 / RECO3 FAMILY MEMBER-RELATED"/>
    <property type="match status" value="1"/>
</dbReference>
<dbReference type="InterPro" id="IPR031736">
    <property type="entry name" value="REXO1-like_dom"/>
</dbReference>
<name>A0A8D3D561_SCOMX</name>